<protein>
    <submittedName>
        <fullName evidence="5">Low-density lipoprotein receptor-related protein 6-like</fullName>
    </submittedName>
</protein>
<organism evidence="5">
    <name type="scientific">Phallusia mammillata</name>
    <dbReference type="NCBI Taxonomy" id="59560"/>
    <lineage>
        <taxon>Eukaryota</taxon>
        <taxon>Metazoa</taxon>
        <taxon>Chordata</taxon>
        <taxon>Tunicata</taxon>
        <taxon>Ascidiacea</taxon>
        <taxon>Phlebobranchia</taxon>
        <taxon>Ascidiidae</taxon>
        <taxon>Phallusia</taxon>
    </lineage>
</organism>
<dbReference type="SUPFAM" id="SSF57196">
    <property type="entry name" value="EGF/Laminin"/>
    <property type="match status" value="1"/>
</dbReference>
<name>A0A6F9DK41_9ASCI</name>
<keyword evidence="2" id="KW-0472">Membrane</keyword>
<dbReference type="InterPro" id="IPR000742">
    <property type="entry name" value="EGF"/>
</dbReference>
<reference evidence="5" key="1">
    <citation type="submission" date="2020-04" db="EMBL/GenBank/DDBJ databases">
        <authorList>
            <person name="Neveu A P."/>
        </authorList>
    </citation>
    <scope>NUCLEOTIDE SEQUENCE</scope>
    <source>
        <tissue evidence="5">Whole embryo</tissue>
    </source>
</reference>
<dbReference type="InterPro" id="IPR000033">
    <property type="entry name" value="LDLR_classB_rpt"/>
</dbReference>
<evidence type="ECO:0000256" key="2">
    <source>
        <dbReference type="SAM" id="Phobius"/>
    </source>
</evidence>
<dbReference type="SMART" id="SM00181">
    <property type="entry name" value="EGF"/>
    <property type="match status" value="2"/>
</dbReference>
<evidence type="ECO:0000259" key="4">
    <source>
        <dbReference type="PROSITE" id="PS50825"/>
    </source>
</evidence>
<dbReference type="InterPro" id="IPR050778">
    <property type="entry name" value="Cueball_EGF_LRP_Nidogen"/>
</dbReference>
<keyword evidence="5" id="KW-0449">Lipoprotein</keyword>
<dbReference type="Gene3D" id="2.10.25.10">
    <property type="entry name" value="Laminin"/>
    <property type="match status" value="1"/>
</dbReference>
<proteinExistence type="evidence at transcript level"/>
<dbReference type="AlphaFoldDB" id="A0A6F9DK41"/>
<dbReference type="GO" id="GO:0005886">
    <property type="term" value="C:plasma membrane"/>
    <property type="evidence" value="ECO:0007669"/>
    <property type="project" value="TreeGrafter"/>
</dbReference>
<dbReference type="SMART" id="SM00135">
    <property type="entry name" value="LY"/>
    <property type="match status" value="4"/>
</dbReference>
<dbReference type="InterPro" id="IPR011042">
    <property type="entry name" value="6-blade_b-propeller_TolB-like"/>
</dbReference>
<dbReference type="PANTHER" id="PTHR46513:SF13">
    <property type="entry name" value="EGF-LIKE DOMAIN-CONTAINING PROTEIN"/>
    <property type="match status" value="1"/>
</dbReference>
<accession>A0A6F9DK41</accession>
<dbReference type="Gene3D" id="2.120.10.30">
    <property type="entry name" value="TolB, C-terminal domain"/>
    <property type="match status" value="1"/>
</dbReference>
<dbReference type="GO" id="GO:0042813">
    <property type="term" value="F:Wnt receptor activity"/>
    <property type="evidence" value="ECO:0007669"/>
    <property type="project" value="TreeGrafter"/>
</dbReference>
<dbReference type="PROSITE" id="PS50825">
    <property type="entry name" value="HYR"/>
    <property type="match status" value="1"/>
</dbReference>
<evidence type="ECO:0000256" key="3">
    <source>
        <dbReference type="SAM" id="SignalP"/>
    </source>
</evidence>
<evidence type="ECO:0000313" key="5">
    <source>
        <dbReference type="EMBL" id="CAB3263509.1"/>
    </source>
</evidence>
<gene>
    <name evidence="5" type="primary">Lrp6-003</name>
</gene>
<keyword evidence="2" id="KW-0812">Transmembrane</keyword>
<dbReference type="SUPFAM" id="SSF63825">
    <property type="entry name" value="YWTD domain"/>
    <property type="match status" value="1"/>
</dbReference>
<keyword evidence="5" id="KW-0675">Receptor</keyword>
<feature type="domain" description="HYR" evidence="4">
    <location>
        <begin position="398"/>
        <end position="483"/>
    </location>
</feature>
<feature type="chain" id="PRO_5026319852" evidence="3">
    <location>
        <begin position="19"/>
        <end position="619"/>
    </location>
</feature>
<keyword evidence="1" id="KW-0677">Repeat</keyword>
<keyword evidence="3" id="KW-0732">Signal</keyword>
<dbReference type="GO" id="GO:0060070">
    <property type="term" value="P:canonical Wnt signaling pathway"/>
    <property type="evidence" value="ECO:0007669"/>
    <property type="project" value="TreeGrafter"/>
</dbReference>
<dbReference type="GO" id="GO:0017147">
    <property type="term" value="F:Wnt-protein binding"/>
    <property type="evidence" value="ECO:0007669"/>
    <property type="project" value="TreeGrafter"/>
</dbReference>
<evidence type="ECO:0000256" key="1">
    <source>
        <dbReference type="ARBA" id="ARBA00022737"/>
    </source>
</evidence>
<dbReference type="InterPro" id="IPR003410">
    <property type="entry name" value="HYR_dom"/>
</dbReference>
<feature type="transmembrane region" description="Helical" evidence="2">
    <location>
        <begin position="563"/>
        <end position="584"/>
    </location>
</feature>
<feature type="signal peptide" evidence="3">
    <location>
        <begin position="1"/>
        <end position="18"/>
    </location>
</feature>
<dbReference type="EMBL" id="LR787647">
    <property type="protein sequence ID" value="CAB3263509.1"/>
    <property type="molecule type" value="mRNA"/>
</dbReference>
<sequence length="619" mass="68846">MTHKNLLIAILIVQILEALQTNASNFSTTTPDPCSKQPCNQTCLPGRETSYKCGCRQGYRLLDDETSCVVDIQDENFMLVLNTASHKILQVPLNESQHFTVLSLGDDVIPTSLAYDHVDKYLFYWDAVTKSVWRSRLNGTEKTVFLAYVHALYMAIDDISRNLYIVDGLRETILVASLQIGNITKTLPVNDVYDKMSLHVDTGLGKIFWCESGSVKREGIIESANFDGSKRKIHVHDQFQPIDISVDSQQEILYWIDKLNDSIGWFDLKSGDKGRLPGPIKDARLGGIAIHNSTLYVTTIRSSTDLINNVSVVFTVRVDGLRQNGLASYSRLLEIPFDGNNLVYLYPKHRATAKTACGKNKGGCNQICLPGSNGMEHKCVCGDNYKLVVANNTCIQDIDNVPSFGLTCSNAMRIHYVNQCKGTALFNFTEPTATDVDGPVQVTSLCKKHPPFNLLPGIHLFSYKAVGLSGKTSFCHIEVAVRGPSCQDVNYDRRFGATPGGNFSFSLLTTRCPLNTSGKYTFFRSRYGISVRTLLVECHPATAPSGKPYKDPQNTGNSASMSGGFVILIIVLLILVLGSAAFILHRYRRGNSRLQYYLWRKDYDVIHLTTDSEETHHYA</sequence>
<dbReference type="PANTHER" id="PTHR46513">
    <property type="entry name" value="VITELLOGENIN RECEPTOR-LIKE PROTEIN-RELATED-RELATED"/>
    <property type="match status" value="1"/>
</dbReference>
<keyword evidence="2" id="KW-1133">Transmembrane helix</keyword>